<dbReference type="AlphaFoldDB" id="W4G4P3"/>
<reference evidence="2" key="1">
    <citation type="submission" date="2013-12" db="EMBL/GenBank/DDBJ databases">
        <title>The Genome Sequence of Aphanomyces astaci APO3.</title>
        <authorList>
            <consortium name="The Broad Institute Genomics Platform"/>
            <person name="Russ C."/>
            <person name="Tyler B."/>
            <person name="van West P."/>
            <person name="Dieguez-Uribeondo J."/>
            <person name="Young S.K."/>
            <person name="Zeng Q."/>
            <person name="Gargeya S."/>
            <person name="Fitzgerald M."/>
            <person name="Abouelleil A."/>
            <person name="Alvarado L."/>
            <person name="Chapman S.B."/>
            <person name="Gainer-Dewar J."/>
            <person name="Goldberg J."/>
            <person name="Griggs A."/>
            <person name="Gujja S."/>
            <person name="Hansen M."/>
            <person name="Howarth C."/>
            <person name="Imamovic A."/>
            <person name="Ireland A."/>
            <person name="Larimer J."/>
            <person name="McCowan C."/>
            <person name="Murphy C."/>
            <person name="Pearson M."/>
            <person name="Poon T.W."/>
            <person name="Priest M."/>
            <person name="Roberts A."/>
            <person name="Saif S."/>
            <person name="Shea T."/>
            <person name="Sykes S."/>
            <person name="Wortman J."/>
            <person name="Nusbaum C."/>
            <person name="Birren B."/>
        </authorList>
    </citation>
    <scope>NUCLEOTIDE SEQUENCE [LARGE SCALE GENOMIC DNA]</scope>
    <source>
        <strain evidence="2">APO3</strain>
    </source>
</reference>
<dbReference type="OrthoDB" id="78686at2759"/>
<protein>
    <recommendedName>
        <fullName evidence="1">Tc3 transposase DNA binding domain-containing protein</fullName>
    </recommendedName>
</protein>
<sequence>MTSPEERACVETIRRHGLSIRSIAKELGRNKNAIAGYLKNPEGYGTRFRGIAKIAVVGREYRLLIREASNTGQSVRRLKTDLNIDASLRTIQRRLKEAPTVTYEKRKHTPMLGKVHMQKRVKYAQGNLREPTNWTEIISSDEKKFNLDGPLDKHLAAYEDWKSQDKARLVEAQEEADLIDNMGVTIREEALQALGKRKSAAMDGDGTGAGCGSGGGVVMKMMKMLHDDSTADLEFRKHQYAMDLKERETVRVMDMKPLWQLAIQEP</sequence>
<dbReference type="EMBL" id="KI913145">
    <property type="protein sequence ID" value="ETV74251.1"/>
    <property type="molecule type" value="Genomic_DNA"/>
</dbReference>
<organism evidence="2">
    <name type="scientific">Aphanomyces astaci</name>
    <name type="common">Crayfish plague agent</name>
    <dbReference type="NCBI Taxonomy" id="112090"/>
    <lineage>
        <taxon>Eukaryota</taxon>
        <taxon>Sar</taxon>
        <taxon>Stramenopiles</taxon>
        <taxon>Oomycota</taxon>
        <taxon>Saprolegniomycetes</taxon>
        <taxon>Saprolegniales</taxon>
        <taxon>Verrucalvaceae</taxon>
        <taxon>Aphanomyces</taxon>
    </lineage>
</organism>
<dbReference type="RefSeq" id="XP_009836357.1">
    <property type="nucleotide sequence ID" value="XM_009838055.1"/>
</dbReference>
<dbReference type="VEuPathDB" id="FungiDB:H257_11185"/>
<proteinExistence type="predicted"/>
<dbReference type="Gene3D" id="1.10.10.60">
    <property type="entry name" value="Homeodomain-like"/>
    <property type="match status" value="1"/>
</dbReference>
<dbReference type="GeneID" id="20813181"/>
<feature type="domain" description="Tc3 transposase DNA binding" evidence="1">
    <location>
        <begin position="4"/>
        <end position="46"/>
    </location>
</feature>
<gene>
    <name evidence="2" type="ORF">H257_11185</name>
</gene>
<dbReference type="Gene3D" id="1.10.10.10">
    <property type="entry name" value="Winged helix-like DNA-binding domain superfamily/Winged helix DNA-binding domain"/>
    <property type="match status" value="1"/>
</dbReference>
<dbReference type="GO" id="GO:0003677">
    <property type="term" value="F:DNA binding"/>
    <property type="evidence" value="ECO:0007669"/>
    <property type="project" value="InterPro"/>
</dbReference>
<dbReference type="InterPro" id="IPR025898">
    <property type="entry name" value="Tc3_transposase_DNA-bd_dom"/>
</dbReference>
<accession>W4G4P3</accession>
<evidence type="ECO:0000259" key="1">
    <source>
        <dbReference type="Pfam" id="PF11427"/>
    </source>
</evidence>
<evidence type="ECO:0000313" key="2">
    <source>
        <dbReference type="EMBL" id="ETV74251.1"/>
    </source>
</evidence>
<dbReference type="Pfam" id="PF11427">
    <property type="entry name" value="HTH_Tnp_Tc3_1"/>
    <property type="match status" value="1"/>
</dbReference>
<dbReference type="InterPro" id="IPR036388">
    <property type="entry name" value="WH-like_DNA-bd_sf"/>
</dbReference>
<name>W4G4P3_APHAT</name>